<evidence type="ECO:0000313" key="1">
    <source>
        <dbReference type="EMBL" id="GAI98118.1"/>
    </source>
</evidence>
<reference evidence="1" key="1">
    <citation type="journal article" date="2014" name="Front. Microbiol.">
        <title>High frequency of phylogenetically diverse reductive dehalogenase-homologous genes in deep subseafloor sedimentary metagenomes.</title>
        <authorList>
            <person name="Kawai M."/>
            <person name="Futagami T."/>
            <person name="Toyoda A."/>
            <person name="Takaki Y."/>
            <person name="Nishi S."/>
            <person name="Hori S."/>
            <person name="Arai W."/>
            <person name="Tsubouchi T."/>
            <person name="Morono Y."/>
            <person name="Uchiyama I."/>
            <person name="Ito T."/>
            <person name="Fujiyama A."/>
            <person name="Inagaki F."/>
            <person name="Takami H."/>
        </authorList>
    </citation>
    <scope>NUCLEOTIDE SEQUENCE</scope>
    <source>
        <strain evidence="1">Expedition CK06-06</strain>
    </source>
</reference>
<dbReference type="EMBL" id="BARW01018364">
    <property type="protein sequence ID" value="GAI98118.1"/>
    <property type="molecule type" value="Genomic_DNA"/>
</dbReference>
<sequence length="61" mass="6410">MAQDDIYLVQSNFQNPSGASSFGLYYQESVARSGAGTDNSVLADSWVTALAHLVKGVIATS</sequence>
<organism evidence="1">
    <name type="scientific">marine sediment metagenome</name>
    <dbReference type="NCBI Taxonomy" id="412755"/>
    <lineage>
        <taxon>unclassified sequences</taxon>
        <taxon>metagenomes</taxon>
        <taxon>ecological metagenomes</taxon>
    </lineage>
</organism>
<protein>
    <submittedName>
        <fullName evidence="1">Uncharacterized protein</fullName>
    </submittedName>
</protein>
<gene>
    <name evidence="1" type="ORF">S12H4_31462</name>
</gene>
<name>X1SYV3_9ZZZZ</name>
<comment type="caution">
    <text evidence="1">The sequence shown here is derived from an EMBL/GenBank/DDBJ whole genome shotgun (WGS) entry which is preliminary data.</text>
</comment>
<feature type="non-terminal residue" evidence="1">
    <location>
        <position position="61"/>
    </location>
</feature>
<proteinExistence type="predicted"/>
<accession>X1SYV3</accession>
<dbReference type="AlphaFoldDB" id="X1SYV3"/>